<dbReference type="SUPFAM" id="SSF55961">
    <property type="entry name" value="Bet v1-like"/>
    <property type="match status" value="1"/>
</dbReference>
<dbReference type="eggNOG" id="COG3832">
    <property type="taxonomic scope" value="Bacteria"/>
</dbReference>
<dbReference type="CDD" id="cd08901">
    <property type="entry name" value="SRPBCC_CalC_Aha1-like_8"/>
    <property type="match status" value="1"/>
</dbReference>
<evidence type="ECO:0000313" key="4">
    <source>
        <dbReference type="EMBL" id="MUI37839.1"/>
    </source>
</evidence>
<evidence type="ECO:0000313" key="6">
    <source>
        <dbReference type="EMBL" id="OTI62338.1"/>
    </source>
</evidence>
<reference evidence="9" key="1">
    <citation type="submission" date="2015-06" db="EMBL/GenBank/DDBJ databases">
        <authorList>
            <person name="Radhakrishnan Rajesh"/>
            <person name="Underwood Anthony"/>
            <person name="Al-Shahib Ali"/>
        </authorList>
    </citation>
    <scope>NUCLEOTIDE SEQUENCE [LARGE SCALE GENOMIC DNA]</scope>
    <source>
        <strain evidence="9">P19_London_7_VIM_2_05_10</strain>
    </source>
</reference>
<dbReference type="EMBL" id="NFFZ01000005">
    <property type="protein sequence ID" value="OTI62338.1"/>
    <property type="molecule type" value="Genomic_DNA"/>
</dbReference>
<dbReference type="Pfam" id="PF08327">
    <property type="entry name" value="AHSA1"/>
    <property type="match status" value="1"/>
</dbReference>
<reference evidence="6" key="3">
    <citation type="submission" date="2017-05" db="EMBL/GenBank/DDBJ databases">
        <authorList>
            <person name="Song R."/>
            <person name="Chenine A.L."/>
            <person name="Ruprecht R.M."/>
        </authorList>
    </citation>
    <scope>NUCLEOTIDE SEQUENCE [LARGE SCALE GENOMIC DNA]</scope>
    <source>
        <strain evidence="6">S567_C10_BS</strain>
    </source>
</reference>
<gene>
    <name evidence="7" type="ORF">ALP65_01635</name>
    <name evidence="6" type="ORF">CAZ10_12280</name>
    <name evidence="4" type="ORF">GNQ48_22815</name>
    <name evidence="5" type="ORF">GUL26_32225</name>
    <name evidence="8" type="ORF">L4V69_27975</name>
    <name evidence="3" type="ORF">PAERUG_P19_London_7_VIM_2_05_10_04437</name>
</gene>
<protein>
    <submittedName>
        <fullName evidence="5">Polyketide cyclase</fullName>
    </submittedName>
    <submittedName>
        <fullName evidence="8">SRPBCC family protein</fullName>
    </submittedName>
</protein>
<reference evidence="4 12" key="6">
    <citation type="submission" date="2019-11" db="EMBL/GenBank/DDBJ databases">
        <title>Genomes of ocular Pseudomonas aeruginosa isolates.</title>
        <authorList>
            <person name="Khan M."/>
            <person name="Rice S.A."/>
            <person name="Willcox M.D.P."/>
            <person name="Stapleton F."/>
        </authorList>
    </citation>
    <scope>NUCLEOTIDE SEQUENCE [LARGE SCALE GENOMIC DNA]</scope>
    <source>
        <strain evidence="4 12">PA221</strain>
    </source>
</reference>
<evidence type="ECO:0000313" key="8">
    <source>
        <dbReference type="EMBL" id="WOS76298.1"/>
    </source>
</evidence>
<reference evidence="10" key="4">
    <citation type="submission" date="2017-05" db="EMBL/GenBank/DDBJ databases">
        <authorList>
            <person name="Giani T."/>
            <person name="Arena F."/>
            <person name="Pollini S."/>
            <person name="Di Pilato V."/>
            <person name="D'Andrea M.M."/>
            <person name="Henrici De Angelis L."/>
            <person name="Bassetti M."/>
            <person name="Rossolini G.M."/>
        </authorList>
    </citation>
    <scope>NUCLEOTIDE SEQUENCE [LARGE SCALE GENOMIC DNA]</scope>
    <source>
        <strain evidence="10">S567_C10_BS</strain>
    </source>
</reference>
<name>A0A072ZZS8_PSEAI</name>
<evidence type="ECO:0000313" key="13">
    <source>
        <dbReference type="Proteomes" id="UP000644192"/>
    </source>
</evidence>
<dbReference type="EMBL" id="CP136986">
    <property type="protein sequence ID" value="WOS76298.1"/>
    <property type="molecule type" value="Genomic_DNA"/>
</dbReference>
<dbReference type="EMBL" id="WOAD01000023">
    <property type="protein sequence ID" value="MUI37839.1"/>
    <property type="molecule type" value="Genomic_DNA"/>
</dbReference>
<reference evidence="8" key="9">
    <citation type="submission" date="2023-10" db="EMBL/GenBank/DDBJ databases">
        <title>Pathogen: clinical or host-associated sample.</title>
        <authorList>
            <person name="Hergert J."/>
            <person name="Casey R."/>
            <person name="Wagner J."/>
            <person name="Young E.L."/>
            <person name="Oakeson K.F."/>
        </authorList>
    </citation>
    <scope>NUCLEOTIDE SEQUENCE</scope>
    <source>
        <strain evidence="8">2021CK-01020</strain>
    </source>
</reference>
<dbReference type="Proteomes" id="UP000433532">
    <property type="component" value="Unassembled WGS sequence"/>
</dbReference>
<dbReference type="Proteomes" id="UP001297540">
    <property type="component" value="Chromosome"/>
</dbReference>
<dbReference type="InterPro" id="IPR023393">
    <property type="entry name" value="START-like_dom_sf"/>
</dbReference>
<accession>A0A072ZZS8</accession>
<reference evidence="7 11" key="5">
    <citation type="submission" date="2018-08" db="EMBL/GenBank/DDBJ databases">
        <title>Recombination of ecologically and evolutionarily significant loci maintains genetic cohesion in the Pseudomonas syringae species complex.</title>
        <authorList>
            <person name="Dillon M."/>
            <person name="Thakur S."/>
            <person name="Almeida R.N.D."/>
            <person name="Weir B.S."/>
            <person name="Guttman D.S."/>
        </authorList>
    </citation>
    <scope>NUCLEOTIDE SEQUENCE [LARGE SCALE GENOMIC DNA]</scope>
    <source>
        <strain evidence="7 11">ICMP 7846</strain>
    </source>
</reference>
<evidence type="ECO:0000313" key="9">
    <source>
        <dbReference type="Proteomes" id="UP000045039"/>
    </source>
</evidence>
<evidence type="ECO:0000313" key="12">
    <source>
        <dbReference type="Proteomes" id="UP000433532"/>
    </source>
</evidence>
<dbReference type="Proteomes" id="UP000270834">
    <property type="component" value="Unassembled WGS sequence"/>
</dbReference>
<dbReference type="Proteomes" id="UP000045039">
    <property type="component" value="Unassembled WGS sequence"/>
</dbReference>
<organism evidence="5 13">
    <name type="scientific">Pseudomonas aeruginosa</name>
    <dbReference type="NCBI Taxonomy" id="287"/>
    <lineage>
        <taxon>Bacteria</taxon>
        <taxon>Pseudomonadati</taxon>
        <taxon>Pseudomonadota</taxon>
        <taxon>Gammaproteobacteria</taxon>
        <taxon>Pseudomonadales</taxon>
        <taxon>Pseudomonadaceae</taxon>
        <taxon>Pseudomonas</taxon>
    </lineage>
</organism>
<evidence type="ECO:0000313" key="10">
    <source>
        <dbReference type="Proteomes" id="UP000194857"/>
    </source>
</evidence>
<reference evidence="3" key="2">
    <citation type="submission" date="2015-06" db="EMBL/GenBank/DDBJ databases">
        <authorList>
            <person name="Radhakrishnan R."/>
            <person name="Underwood A."/>
            <person name="Al-Shahib A."/>
        </authorList>
    </citation>
    <scope>NUCLEOTIDE SEQUENCE</scope>
    <source>
        <strain evidence="3">P19_London_7_VIM_2_05_10</strain>
    </source>
</reference>
<dbReference type="InterPro" id="IPR013538">
    <property type="entry name" value="ASHA1/2-like_C"/>
</dbReference>
<dbReference type="Proteomes" id="UP000194857">
    <property type="component" value="Unassembled WGS sequence"/>
</dbReference>
<evidence type="ECO:0000313" key="3">
    <source>
        <dbReference type="EMBL" id="CRP43185.1"/>
    </source>
</evidence>
<reference evidence="5" key="7">
    <citation type="submission" date="2020-01" db="EMBL/GenBank/DDBJ databases">
        <title>Bacteria Cultured from War Wounds Associated with the Conflict in Eastern Ukraine.</title>
        <authorList>
            <person name="Snesrud E."/>
            <person name="Galac M.R."/>
            <person name="Mc Gann P."/>
            <person name="Valentine K."/>
            <person name="Viacheslav K."/>
        </authorList>
    </citation>
    <scope>NUCLEOTIDE SEQUENCE</scope>
    <source>
        <strain evidence="5">VNMU148</strain>
    </source>
</reference>
<dbReference type="EMBL" id="CVVU01000222">
    <property type="protein sequence ID" value="CRP43185.1"/>
    <property type="molecule type" value="Genomic_DNA"/>
</dbReference>
<proteinExistence type="inferred from homology"/>
<dbReference type="AlphaFoldDB" id="A0A072ZZS8"/>
<comment type="similarity">
    <text evidence="1">Belongs to the AHA1 family.</text>
</comment>
<dbReference type="EMBL" id="WXZT01000038">
    <property type="protein sequence ID" value="MZZ16938.1"/>
    <property type="molecule type" value="Genomic_DNA"/>
</dbReference>
<dbReference type="Gene3D" id="3.30.530.20">
    <property type="match status" value="1"/>
</dbReference>
<sequence length="157" mass="17538">MTAVAQVVAKAEMLIRRPIAEVFEAFVDPAITARFWFSRGDARLEAGKRLRWHWDMYGVSQEIEVKDLQTNRRILIEWPNGDSNPSQVEWLFEELPGAGTFVSIRNSGFVGTPEEVIPRVVDATEGFTLVLAGLKACLEHGIALNLVADRFPRGLDG</sequence>
<accession>A0A1S1C165</accession>
<evidence type="ECO:0000313" key="11">
    <source>
        <dbReference type="Proteomes" id="UP000270834"/>
    </source>
</evidence>
<evidence type="ECO:0000313" key="5">
    <source>
        <dbReference type="EMBL" id="MZZ16938.1"/>
    </source>
</evidence>
<dbReference type="SMR" id="A0A072ZZS8"/>
<reference evidence="8" key="8">
    <citation type="submission" date="2023-06" db="EMBL/GenBank/DDBJ databases">
        <authorList>
            <consortium name="Clinical and Environmental Microbiology Branch: Whole genome sequencing antimicrobial resistance pathogens in the healthcare setting"/>
        </authorList>
    </citation>
    <scope>NUCLEOTIDE SEQUENCE</scope>
    <source>
        <strain evidence="8">2021CK-01020</strain>
    </source>
</reference>
<evidence type="ECO:0000256" key="1">
    <source>
        <dbReference type="ARBA" id="ARBA00006817"/>
    </source>
</evidence>
<feature type="domain" description="Activator of Hsp90 ATPase homologue 1/2-like C-terminal" evidence="2">
    <location>
        <begin position="18"/>
        <end position="139"/>
    </location>
</feature>
<dbReference type="KEGG" id="paeb:NCGM1900_1968"/>
<evidence type="ECO:0000313" key="7">
    <source>
        <dbReference type="EMBL" id="RMS65577.1"/>
    </source>
</evidence>
<evidence type="ECO:0000259" key="2">
    <source>
        <dbReference type="Pfam" id="PF08327"/>
    </source>
</evidence>
<dbReference type="RefSeq" id="WP_003085649.1">
    <property type="nucleotide sequence ID" value="NZ_AP014622.1"/>
</dbReference>
<dbReference type="EMBL" id="RBSQ01000076">
    <property type="protein sequence ID" value="RMS65577.1"/>
    <property type="molecule type" value="Genomic_DNA"/>
</dbReference>
<dbReference type="Proteomes" id="UP000644192">
    <property type="component" value="Unassembled WGS sequence"/>
</dbReference>